<dbReference type="SUPFAM" id="SSF49785">
    <property type="entry name" value="Galactose-binding domain-like"/>
    <property type="match status" value="1"/>
</dbReference>
<evidence type="ECO:0000313" key="10">
    <source>
        <dbReference type="Proteomes" id="UP000004259"/>
    </source>
</evidence>
<evidence type="ECO:0000313" key="9">
    <source>
        <dbReference type="EMBL" id="EGC04535.1"/>
    </source>
</evidence>
<dbReference type="Pfam" id="PF02836">
    <property type="entry name" value="Glyco_hydro_2_C"/>
    <property type="match status" value="1"/>
</dbReference>
<feature type="domain" description="DUF4982" evidence="7">
    <location>
        <begin position="590"/>
        <end position="651"/>
    </location>
</feature>
<sequence length="1153" mass="129654">MKKILFCDGWEFSKNPLGTEYADAAGWAKVDVPHDWLIYNTRGLYEDSTGWYRKKLNYTPDGMRRSLRFEGVYMNSKVYVNGMPAGEWKYGYTTFEFDITDLLKEGVNEVTVRVDHQAPNSRWYSGAGIFRKVWLNEYAPCHIMADGVYISADIDGNVTITAEVERPEDETVDSLSLKAVVYEDGVGGRKALAETLYSCTAVDRSVMPQTVIREGCRYSVNTLKLKIDSPLLWDITDPNLYHYAVALFKGEEMIDTAEGKFGFRKAEMTVDRGFFLNERHVKLHGACMHHDLGALGSAVNRYAVRRQIEKLKEMGVNAIRTSHNPPSVELLELADEMGMMILDEAFDMWELSKTNYDYGRFFSEWCGKDVASWVRRDRNHPCVIGWSIGNEIYDTHASERGQEITSKLLALTRLHDPRGNGFVTIGSNYMASENAQKCADILKIPGYNYAERLYEEHHAAHPDWAIYGSETSSVVQSRGIYHFPRAQSIVSEDDEQASSIGNSAPGWAARSWEACIIPDRDAEYCAGQFIWTGFDYIGEPTPYATKNSYFGQYDTAGFAKDSAYVFRSAWTKWKTAPFVHIFPHWDFNEGEMIDIRAASNAPRVELYFNGELIAAQDFDRKTCKQLTLDARLPYRKGELLAVAYDDKGNELCRDVQRSFGDTAQIVLTPDKTELKADGRDIIFVEISALDENGTFVANANDRVKVEVSGAGRLVGLDNGDSTDYDQYKGVSRRLFSGKLLAMVAAKNVGGEIKVRVTSAGLPDAELTLNAVEISPEEFISPGYPFGEECEPCENDFGLPDDEKPIRKIELTGAEKSFTPERREITFGVKILPENATLRDMVFRLTTVTGIDSNLGRIKCFDENSVTVECFGDGEMYLRAQAKNGTDKFHIISSVRLTAEGLGSAHNDPYKMVMGGLYSLERGRVTHGIQKGVNLRDGAWCAFENVDFGEIGADTVTLPIFANYSTPVRIQLWDGTPENGELLGDFEYFKEPIWLVYQNETYKLDRVLRGIHTIGITTEYNLDVQGFVFERRAKEWSELAAASAENIYGDKFNKEDEAVTGIGNNVNLFYGGFDFSEKAPEKVIIKGRSKLAVNSIHLLFKSEDGTEKRILAEFEGAEDYTERGFAVDGISGRGTVEFVFLPGSEFDFRSFRFE</sequence>
<evidence type="ECO:0000259" key="4">
    <source>
        <dbReference type="Pfam" id="PF00703"/>
    </source>
</evidence>
<dbReference type="PANTHER" id="PTHR42732">
    <property type="entry name" value="BETA-GALACTOSIDASE"/>
    <property type="match status" value="1"/>
</dbReference>
<dbReference type="Pfam" id="PF18565">
    <property type="entry name" value="Glyco_hydro2_C5"/>
    <property type="match status" value="1"/>
</dbReference>
<evidence type="ECO:0000259" key="5">
    <source>
        <dbReference type="Pfam" id="PF02836"/>
    </source>
</evidence>
<dbReference type="PANTHER" id="PTHR42732:SF1">
    <property type="entry name" value="BETA-MANNOSIDASE"/>
    <property type="match status" value="1"/>
</dbReference>
<dbReference type="eggNOG" id="COG3250">
    <property type="taxonomic scope" value="Bacteria"/>
</dbReference>
<dbReference type="Pfam" id="PF00703">
    <property type="entry name" value="Glyco_hydro_2"/>
    <property type="match status" value="1"/>
</dbReference>
<keyword evidence="10" id="KW-1185">Reference proteome</keyword>
<name>E9S7Z7_RUMAL</name>
<feature type="domain" description="Glycosyl hydrolases family 2 sugar binding" evidence="6">
    <location>
        <begin position="46"/>
        <end position="135"/>
    </location>
</feature>
<dbReference type="SUPFAM" id="SSF51445">
    <property type="entry name" value="(Trans)glycosidases"/>
    <property type="match status" value="1"/>
</dbReference>
<dbReference type="EMBL" id="ADKM02000018">
    <property type="protein sequence ID" value="EGC04535.1"/>
    <property type="molecule type" value="Genomic_DNA"/>
</dbReference>
<dbReference type="InterPro" id="IPR008979">
    <property type="entry name" value="Galactose-bd-like_sf"/>
</dbReference>
<dbReference type="SUPFAM" id="SSF49303">
    <property type="entry name" value="beta-Galactosidase/glucuronidase domain"/>
    <property type="match status" value="1"/>
</dbReference>
<dbReference type="InterPro" id="IPR006101">
    <property type="entry name" value="Glyco_hydro_2"/>
</dbReference>
<dbReference type="InterPro" id="IPR051913">
    <property type="entry name" value="GH2_Domain-Containing"/>
</dbReference>
<dbReference type="InterPro" id="IPR036156">
    <property type="entry name" value="Beta-gal/glucu_dom_sf"/>
</dbReference>
<dbReference type="Gene3D" id="3.20.20.80">
    <property type="entry name" value="Glycosidases"/>
    <property type="match status" value="1"/>
</dbReference>
<reference evidence="9 10" key="1">
    <citation type="submission" date="2011-02" db="EMBL/GenBank/DDBJ databases">
        <authorList>
            <person name="Nelson K.E."/>
            <person name="Sutton G."/>
            <person name="Torralba M."/>
            <person name="Durkin S."/>
            <person name="Harkins D."/>
            <person name="Montgomery R."/>
            <person name="Ziemer C."/>
            <person name="Klaassens E."/>
            <person name="Ocuiv P."/>
            <person name="Morrison M."/>
        </authorList>
    </citation>
    <scope>NUCLEOTIDE SEQUENCE [LARGE SCALE GENOMIC DNA]</scope>
    <source>
        <strain evidence="9 10">8</strain>
    </source>
</reference>
<feature type="domain" description="Glycoside hydrolase family 2 immunoglobulin-like beta-sandwich" evidence="4">
    <location>
        <begin position="148"/>
        <end position="264"/>
    </location>
</feature>
<evidence type="ECO:0000259" key="7">
    <source>
        <dbReference type="Pfam" id="PF16355"/>
    </source>
</evidence>
<proteinExistence type="inferred from homology"/>
<dbReference type="Pfam" id="PF02837">
    <property type="entry name" value="Glyco_hydro_2_N"/>
    <property type="match status" value="1"/>
</dbReference>
<dbReference type="InterPro" id="IPR032311">
    <property type="entry name" value="DUF4982"/>
</dbReference>
<dbReference type="Gene3D" id="2.60.120.260">
    <property type="entry name" value="Galactose-binding domain-like"/>
    <property type="match status" value="2"/>
</dbReference>
<evidence type="ECO:0000259" key="8">
    <source>
        <dbReference type="Pfam" id="PF18565"/>
    </source>
</evidence>
<accession>E9S7Z7</accession>
<dbReference type="PRINTS" id="PR00132">
    <property type="entry name" value="GLHYDRLASE2"/>
</dbReference>
<gene>
    <name evidence="9" type="ORF">CUS_7372</name>
</gene>
<protein>
    <submittedName>
        <fullName evidence="9">Glycosyl hydrolase family 2, sugar binding domain protein</fullName>
    </submittedName>
</protein>
<dbReference type="InterPro" id="IPR013783">
    <property type="entry name" value="Ig-like_fold"/>
</dbReference>
<evidence type="ECO:0000259" key="6">
    <source>
        <dbReference type="Pfam" id="PF02837"/>
    </source>
</evidence>
<dbReference type="Gene3D" id="2.60.40.10">
    <property type="entry name" value="Immunoglobulins"/>
    <property type="match status" value="3"/>
</dbReference>
<keyword evidence="2 9" id="KW-0378">Hydrolase</keyword>
<feature type="domain" description="Glycoside hydrolase family 2" evidence="8">
    <location>
        <begin position="665"/>
        <end position="767"/>
    </location>
</feature>
<dbReference type="InterPro" id="IPR040605">
    <property type="entry name" value="Glyco_hydro2_dom5"/>
</dbReference>
<feature type="domain" description="Glycoside hydrolase family 2 catalytic" evidence="5">
    <location>
        <begin position="271"/>
        <end position="417"/>
    </location>
</feature>
<dbReference type="OrthoDB" id="9762066at2"/>
<dbReference type="Proteomes" id="UP000004259">
    <property type="component" value="Unassembled WGS sequence"/>
</dbReference>
<evidence type="ECO:0000256" key="2">
    <source>
        <dbReference type="ARBA" id="ARBA00022801"/>
    </source>
</evidence>
<organism evidence="9 10">
    <name type="scientific">Ruminococcus albus 8</name>
    <dbReference type="NCBI Taxonomy" id="246199"/>
    <lineage>
        <taxon>Bacteria</taxon>
        <taxon>Bacillati</taxon>
        <taxon>Bacillota</taxon>
        <taxon>Clostridia</taxon>
        <taxon>Eubacteriales</taxon>
        <taxon>Oscillospiraceae</taxon>
        <taxon>Ruminococcus</taxon>
    </lineage>
</organism>
<dbReference type="InterPro" id="IPR006102">
    <property type="entry name" value="Ig-like_GH2"/>
</dbReference>
<dbReference type="InterPro" id="IPR006103">
    <property type="entry name" value="Glyco_hydro_2_cat"/>
</dbReference>
<evidence type="ECO:0000256" key="1">
    <source>
        <dbReference type="ARBA" id="ARBA00007401"/>
    </source>
</evidence>
<dbReference type="InterPro" id="IPR017853">
    <property type="entry name" value="GH"/>
</dbReference>
<dbReference type="RefSeq" id="WP_002846977.1">
    <property type="nucleotide sequence ID" value="NZ_ADKM02000018.1"/>
</dbReference>
<dbReference type="AlphaFoldDB" id="E9S7Z7"/>
<dbReference type="GO" id="GO:0004553">
    <property type="term" value="F:hydrolase activity, hydrolyzing O-glycosyl compounds"/>
    <property type="evidence" value="ECO:0007669"/>
    <property type="project" value="InterPro"/>
</dbReference>
<dbReference type="Pfam" id="PF16355">
    <property type="entry name" value="DUF4982"/>
    <property type="match status" value="1"/>
</dbReference>
<dbReference type="InterPro" id="IPR008964">
    <property type="entry name" value="Invasin/intimin_cell_adhesion"/>
</dbReference>
<dbReference type="GO" id="GO:0005975">
    <property type="term" value="P:carbohydrate metabolic process"/>
    <property type="evidence" value="ECO:0007669"/>
    <property type="project" value="InterPro"/>
</dbReference>
<comment type="caution">
    <text evidence="9">The sequence shown here is derived from an EMBL/GenBank/DDBJ whole genome shotgun (WGS) entry which is preliminary data.</text>
</comment>
<evidence type="ECO:0000256" key="3">
    <source>
        <dbReference type="ARBA" id="ARBA00023295"/>
    </source>
</evidence>
<comment type="similarity">
    <text evidence="1">Belongs to the glycosyl hydrolase 2 family.</text>
</comment>
<keyword evidence="3" id="KW-0326">Glycosidase</keyword>
<dbReference type="InterPro" id="IPR006104">
    <property type="entry name" value="Glyco_hydro_2_N"/>
</dbReference>
<dbReference type="STRING" id="246199.CUS_7372"/>
<dbReference type="SUPFAM" id="SSF49373">
    <property type="entry name" value="Invasin/intimin cell-adhesion fragments"/>
    <property type="match status" value="1"/>
</dbReference>